<keyword evidence="1" id="KW-0812">Transmembrane</keyword>
<feature type="domain" description="CAAX prenyl protease 2/Lysostaphin resistance protein A-like" evidence="2">
    <location>
        <begin position="130"/>
        <end position="229"/>
    </location>
</feature>
<name>A0ABD6A2F6_9EURY</name>
<dbReference type="PANTHER" id="PTHR36435:SF1">
    <property type="entry name" value="CAAX AMINO TERMINAL PROTEASE FAMILY PROTEIN"/>
    <property type="match status" value="1"/>
</dbReference>
<evidence type="ECO:0000256" key="1">
    <source>
        <dbReference type="SAM" id="Phobius"/>
    </source>
</evidence>
<feature type="transmembrane region" description="Helical" evidence="1">
    <location>
        <begin position="159"/>
        <end position="181"/>
    </location>
</feature>
<reference evidence="3 4" key="1">
    <citation type="journal article" date="2019" name="Int. J. Syst. Evol. Microbiol.">
        <title>The Global Catalogue of Microorganisms (GCM) 10K type strain sequencing project: providing services to taxonomists for standard genome sequencing and annotation.</title>
        <authorList>
            <consortium name="The Broad Institute Genomics Platform"/>
            <consortium name="The Broad Institute Genome Sequencing Center for Infectious Disease"/>
            <person name="Wu L."/>
            <person name="Ma J."/>
        </authorList>
    </citation>
    <scope>NUCLEOTIDE SEQUENCE [LARGE SCALE GENOMIC DNA]</scope>
    <source>
        <strain evidence="3 4">GX21</strain>
    </source>
</reference>
<dbReference type="PANTHER" id="PTHR36435">
    <property type="entry name" value="SLR1288 PROTEIN"/>
    <property type="match status" value="1"/>
</dbReference>
<dbReference type="GO" id="GO:0080120">
    <property type="term" value="P:CAAX-box protein maturation"/>
    <property type="evidence" value="ECO:0007669"/>
    <property type="project" value="UniProtKB-ARBA"/>
</dbReference>
<feature type="transmembrane region" description="Helical" evidence="1">
    <location>
        <begin position="45"/>
        <end position="64"/>
    </location>
</feature>
<feature type="transmembrane region" description="Helical" evidence="1">
    <location>
        <begin position="127"/>
        <end position="147"/>
    </location>
</feature>
<dbReference type="InterPro" id="IPR003675">
    <property type="entry name" value="Rce1/LyrA-like_dom"/>
</dbReference>
<proteinExistence type="predicted"/>
<gene>
    <name evidence="3" type="ORF">ACFQKE_17940</name>
</gene>
<evidence type="ECO:0000259" key="2">
    <source>
        <dbReference type="Pfam" id="PF02517"/>
    </source>
</evidence>
<keyword evidence="4" id="KW-1185">Reference proteome</keyword>
<dbReference type="EMBL" id="JBHTAT010000004">
    <property type="protein sequence ID" value="MFC7257143.1"/>
    <property type="molecule type" value="Genomic_DNA"/>
</dbReference>
<feature type="transmembrane region" description="Helical" evidence="1">
    <location>
        <begin position="216"/>
        <end position="238"/>
    </location>
</feature>
<comment type="caution">
    <text evidence="3">The sequence shown here is derived from an EMBL/GenBank/DDBJ whole genome shotgun (WGS) entry which is preliminary data.</text>
</comment>
<accession>A0ABD6A2F6</accession>
<sequence>MSQIRAFLVAIGLLGAAAVSTQGIIEGFKLLQAALGYGDNLTITYIVGGALATFSYIVIAITYLHYRPVAIHAPLRRPTLREVGWVVGGIVVAFGVAILIEAIGAVLGAEGATNFATAAAVGNPMLVYGLLLVGNIVLIGPAEELLFRGVIQGRLRESFGPALAIGITSLGFAISHVPSYWIGGSDLFTLGVLFALLGIAAGGLILGTIYERTQNLIVVALIHGLINAVGVGITLVMLL</sequence>
<protein>
    <submittedName>
        <fullName evidence="3">CPBP family intramembrane glutamic endopeptidase</fullName>
        <ecNumber evidence="3">3.4.-.-</ecNumber>
    </submittedName>
</protein>
<dbReference type="GeneID" id="96955434"/>
<keyword evidence="1" id="KW-1133">Transmembrane helix</keyword>
<evidence type="ECO:0000313" key="3">
    <source>
        <dbReference type="EMBL" id="MFC7257143.1"/>
    </source>
</evidence>
<evidence type="ECO:0000313" key="4">
    <source>
        <dbReference type="Proteomes" id="UP001596434"/>
    </source>
</evidence>
<dbReference type="RefSeq" id="WP_340696196.1">
    <property type="nucleotide sequence ID" value="NZ_JBHTAT010000004.1"/>
</dbReference>
<organism evidence="3 4">
    <name type="scientific">Haloplanus litoreus</name>
    <dbReference type="NCBI Taxonomy" id="767515"/>
    <lineage>
        <taxon>Archaea</taxon>
        <taxon>Methanobacteriati</taxon>
        <taxon>Methanobacteriota</taxon>
        <taxon>Stenosarchaea group</taxon>
        <taxon>Halobacteria</taxon>
        <taxon>Halobacteriales</taxon>
        <taxon>Haloferacaceae</taxon>
        <taxon>Haloplanus</taxon>
    </lineage>
</organism>
<feature type="transmembrane region" description="Helical" evidence="1">
    <location>
        <begin position="187"/>
        <end position="209"/>
    </location>
</feature>
<keyword evidence="1" id="KW-0472">Membrane</keyword>
<dbReference type="AlphaFoldDB" id="A0ABD6A2F6"/>
<keyword evidence="3" id="KW-0378">Hydrolase</keyword>
<dbReference type="GO" id="GO:0004175">
    <property type="term" value="F:endopeptidase activity"/>
    <property type="evidence" value="ECO:0007669"/>
    <property type="project" value="UniProtKB-ARBA"/>
</dbReference>
<dbReference type="InterPro" id="IPR052710">
    <property type="entry name" value="CAAX_protease"/>
</dbReference>
<dbReference type="Pfam" id="PF02517">
    <property type="entry name" value="Rce1-like"/>
    <property type="match status" value="1"/>
</dbReference>
<dbReference type="EC" id="3.4.-.-" evidence="3"/>
<feature type="transmembrane region" description="Helical" evidence="1">
    <location>
        <begin position="85"/>
        <end position="107"/>
    </location>
</feature>
<dbReference type="Proteomes" id="UP001596434">
    <property type="component" value="Unassembled WGS sequence"/>
</dbReference>